<name>A0AAD8ZB26_9TELE</name>
<dbReference type="Proteomes" id="UP001239994">
    <property type="component" value="Unassembled WGS sequence"/>
</dbReference>
<dbReference type="EMBL" id="JAROKS010000016">
    <property type="protein sequence ID" value="KAK1794934.1"/>
    <property type="molecule type" value="Genomic_DNA"/>
</dbReference>
<organism evidence="3 4">
    <name type="scientific">Electrophorus voltai</name>
    <dbReference type="NCBI Taxonomy" id="2609070"/>
    <lineage>
        <taxon>Eukaryota</taxon>
        <taxon>Metazoa</taxon>
        <taxon>Chordata</taxon>
        <taxon>Craniata</taxon>
        <taxon>Vertebrata</taxon>
        <taxon>Euteleostomi</taxon>
        <taxon>Actinopterygii</taxon>
        <taxon>Neopterygii</taxon>
        <taxon>Teleostei</taxon>
        <taxon>Ostariophysi</taxon>
        <taxon>Gymnotiformes</taxon>
        <taxon>Gymnotoidei</taxon>
        <taxon>Gymnotidae</taxon>
        <taxon>Electrophorus</taxon>
    </lineage>
</organism>
<evidence type="ECO:0000313" key="3">
    <source>
        <dbReference type="EMBL" id="KAK1794934.1"/>
    </source>
</evidence>
<keyword evidence="1" id="KW-0433">Leucine-rich repeat</keyword>
<evidence type="ECO:0008006" key="5">
    <source>
        <dbReference type="Google" id="ProtNLM"/>
    </source>
</evidence>
<dbReference type="SMART" id="SM00369">
    <property type="entry name" value="LRR_TYP"/>
    <property type="match status" value="3"/>
</dbReference>
<evidence type="ECO:0000256" key="1">
    <source>
        <dbReference type="ARBA" id="ARBA00022614"/>
    </source>
</evidence>
<dbReference type="PANTHER" id="PTHR48051:SF41">
    <property type="entry name" value="LEUCINE-RICH REPEAT-CONTAINING PROTEIN 40"/>
    <property type="match status" value="1"/>
</dbReference>
<evidence type="ECO:0000313" key="4">
    <source>
        <dbReference type="Proteomes" id="UP001239994"/>
    </source>
</evidence>
<dbReference type="InterPro" id="IPR050216">
    <property type="entry name" value="LRR_domain-containing"/>
</dbReference>
<proteinExistence type="predicted"/>
<evidence type="ECO:0000256" key="2">
    <source>
        <dbReference type="ARBA" id="ARBA00022737"/>
    </source>
</evidence>
<dbReference type="GO" id="GO:0005737">
    <property type="term" value="C:cytoplasm"/>
    <property type="evidence" value="ECO:0007669"/>
    <property type="project" value="TreeGrafter"/>
</dbReference>
<keyword evidence="4" id="KW-1185">Reference proteome</keyword>
<gene>
    <name evidence="3" type="ORF">P4O66_010128</name>
</gene>
<dbReference type="SUPFAM" id="SSF52058">
    <property type="entry name" value="L domain-like"/>
    <property type="match status" value="1"/>
</dbReference>
<dbReference type="Gene3D" id="3.80.10.10">
    <property type="entry name" value="Ribonuclease Inhibitor"/>
    <property type="match status" value="2"/>
</dbReference>
<dbReference type="InterPro" id="IPR032675">
    <property type="entry name" value="LRR_dom_sf"/>
</dbReference>
<protein>
    <recommendedName>
        <fullName evidence="5">Leucine rich repeat containing 30a</fullName>
    </recommendedName>
</protein>
<keyword evidence="2" id="KW-0677">Repeat</keyword>
<dbReference type="PANTHER" id="PTHR48051">
    <property type="match status" value="1"/>
</dbReference>
<reference evidence="3" key="1">
    <citation type="submission" date="2023-03" db="EMBL/GenBank/DDBJ databases">
        <title>Electrophorus voltai genome.</title>
        <authorList>
            <person name="Bian C."/>
        </authorList>
    </citation>
    <scope>NUCLEOTIDE SEQUENCE</scope>
    <source>
        <strain evidence="3">CB-2022</strain>
        <tissue evidence="3">Muscle</tissue>
    </source>
</reference>
<dbReference type="InterPro" id="IPR003591">
    <property type="entry name" value="Leu-rich_rpt_typical-subtyp"/>
</dbReference>
<sequence>MACEQRLTTADRIHKHTVTHFGYRVLSLTCRGMVDPPEELLEISELQKLNLSLNCLPSLPASVGILQNLVVLNLWGTGLLQQARGSSLANNQLTYLPDSLSELTHLRKVNLSHKQIAHIPVCIYTMKSLAFLDMACNRLENITEKIQALADLKIPIMEGNYIHSLLRMFGCLTELELLNVDYNEIQNITAEMHQLTSLGKLACHPLDKGLHIMYNPLSKPIKEVLDGGLQGLYNYLKAN</sequence>
<accession>A0AAD8ZB26</accession>
<comment type="caution">
    <text evidence="3">The sequence shown here is derived from an EMBL/GenBank/DDBJ whole genome shotgun (WGS) entry which is preliminary data.</text>
</comment>
<dbReference type="AlphaFoldDB" id="A0AAD8ZB26"/>